<comment type="similarity">
    <text evidence="1">Belongs to the WD repeat L(2)GL family.</text>
</comment>
<evidence type="ECO:0000256" key="6">
    <source>
        <dbReference type="SAM" id="MobiDB-lite"/>
    </source>
</evidence>
<dbReference type="GO" id="GO:0019905">
    <property type="term" value="F:syntaxin binding"/>
    <property type="evidence" value="ECO:0007669"/>
    <property type="project" value="TreeGrafter"/>
</dbReference>
<dbReference type="Pfam" id="PF08596">
    <property type="entry name" value="Lgl_C"/>
    <property type="match status" value="1"/>
</dbReference>
<dbReference type="RefSeq" id="XP_056080264.1">
    <property type="nucleotide sequence ID" value="XM_056221376.1"/>
</dbReference>
<dbReference type="GO" id="GO:0045159">
    <property type="term" value="F:myosin II binding"/>
    <property type="evidence" value="ECO:0007669"/>
    <property type="project" value="TreeGrafter"/>
</dbReference>
<feature type="region of interest" description="Disordered" evidence="6">
    <location>
        <begin position="917"/>
        <end position="949"/>
    </location>
</feature>
<dbReference type="GO" id="GO:0006893">
    <property type="term" value="P:Golgi to plasma membrane transport"/>
    <property type="evidence" value="ECO:0007669"/>
    <property type="project" value="TreeGrafter"/>
</dbReference>
<dbReference type="InterPro" id="IPR013905">
    <property type="entry name" value="Lgl_C_dom"/>
</dbReference>
<dbReference type="PANTHER" id="PTHR10241:SF25">
    <property type="entry name" value="TOMOSYN, ISOFORM C"/>
    <property type="match status" value="1"/>
</dbReference>
<feature type="compositionally biased region" description="Low complexity" evidence="6">
    <location>
        <begin position="926"/>
        <end position="939"/>
    </location>
</feature>
<dbReference type="GO" id="GO:0005737">
    <property type="term" value="C:cytoplasm"/>
    <property type="evidence" value="ECO:0007669"/>
    <property type="project" value="TreeGrafter"/>
</dbReference>
<dbReference type="GeneID" id="80916360"/>
<keyword evidence="4" id="KW-0677">Repeat</keyword>
<reference evidence="8" key="1">
    <citation type="submission" date="2022-10" db="EMBL/GenBank/DDBJ databases">
        <authorList>
            <person name="Byrne P K."/>
        </authorList>
    </citation>
    <scope>NUCLEOTIDE SEQUENCE</scope>
    <source>
        <strain evidence="8">IFO1815</strain>
    </source>
</reference>
<protein>
    <recommendedName>
        <fullName evidence="7">Lethal giant larvae (Lgl)-like C-terminal domain-containing protein</fullName>
    </recommendedName>
</protein>
<proteinExistence type="inferred from homology"/>
<dbReference type="SMART" id="SM00320">
    <property type="entry name" value="WD40"/>
    <property type="match status" value="5"/>
</dbReference>
<dbReference type="FunFam" id="2.130.10.10:FF:000911">
    <property type="entry name" value="Putative Rab GTPase-binding protein"/>
    <property type="match status" value="1"/>
</dbReference>
<dbReference type="InterPro" id="IPR036322">
    <property type="entry name" value="WD40_repeat_dom_sf"/>
</dbReference>
<dbReference type="PROSITE" id="PS50082">
    <property type="entry name" value="WD_REPEATS_2"/>
    <property type="match status" value="2"/>
</dbReference>
<evidence type="ECO:0000256" key="3">
    <source>
        <dbReference type="ARBA" id="ARBA00022574"/>
    </source>
</evidence>
<evidence type="ECO:0000313" key="9">
    <source>
        <dbReference type="Proteomes" id="UP001161438"/>
    </source>
</evidence>
<dbReference type="EMBL" id="OX365758">
    <property type="protein sequence ID" value="CAI4037147.1"/>
    <property type="molecule type" value="Genomic_DNA"/>
</dbReference>
<organism evidence="8 9">
    <name type="scientific">Saccharomyces mikatae IFO 1815</name>
    <dbReference type="NCBI Taxonomy" id="226126"/>
    <lineage>
        <taxon>Eukaryota</taxon>
        <taxon>Fungi</taxon>
        <taxon>Dikarya</taxon>
        <taxon>Ascomycota</taxon>
        <taxon>Saccharomycotina</taxon>
        <taxon>Saccharomycetes</taxon>
        <taxon>Saccharomycetales</taxon>
        <taxon>Saccharomycetaceae</taxon>
        <taxon>Saccharomyces</taxon>
    </lineage>
</organism>
<evidence type="ECO:0000256" key="1">
    <source>
        <dbReference type="ARBA" id="ARBA00008070"/>
    </source>
</evidence>
<gene>
    <name evidence="8" type="primary">SMKI02G0090</name>
    <name evidence="8" type="ORF">SMKI_02G0090</name>
</gene>
<dbReference type="GO" id="GO:0005096">
    <property type="term" value="F:GTPase activator activity"/>
    <property type="evidence" value="ECO:0007669"/>
    <property type="project" value="TreeGrafter"/>
</dbReference>
<evidence type="ECO:0000256" key="4">
    <source>
        <dbReference type="ARBA" id="ARBA00022737"/>
    </source>
</evidence>
<feature type="domain" description="Lethal giant larvae (Lgl)-like C-terminal" evidence="7">
    <location>
        <begin position="514"/>
        <end position="916"/>
    </location>
</feature>
<feature type="repeat" description="WD" evidence="5">
    <location>
        <begin position="245"/>
        <end position="274"/>
    </location>
</feature>
<keyword evidence="2" id="KW-0268">Exocytosis</keyword>
<dbReference type="Proteomes" id="UP001161438">
    <property type="component" value="Chromosome 2"/>
</dbReference>
<dbReference type="InterPro" id="IPR001680">
    <property type="entry name" value="WD40_rpt"/>
</dbReference>
<evidence type="ECO:0000313" key="8">
    <source>
        <dbReference type="EMBL" id="CAI4037147.1"/>
    </source>
</evidence>
<dbReference type="Gene3D" id="2.130.10.10">
    <property type="entry name" value="YVTN repeat-like/Quinoprotein amine dehydrogenase"/>
    <property type="match status" value="2"/>
</dbReference>
<name>A0AA35IX93_SACMI</name>
<dbReference type="AlphaFoldDB" id="A0AA35IX93"/>
<dbReference type="GO" id="GO:0006887">
    <property type="term" value="P:exocytosis"/>
    <property type="evidence" value="ECO:0007669"/>
    <property type="project" value="UniProtKB-KW"/>
</dbReference>
<dbReference type="SUPFAM" id="SSF50978">
    <property type="entry name" value="WD40 repeat-like"/>
    <property type="match status" value="2"/>
</dbReference>
<evidence type="ECO:0000256" key="2">
    <source>
        <dbReference type="ARBA" id="ARBA00022483"/>
    </source>
</evidence>
<evidence type="ECO:0000256" key="5">
    <source>
        <dbReference type="PROSITE-ProRule" id="PRU00221"/>
    </source>
</evidence>
<feature type="repeat" description="WD" evidence="5">
    <location>
        <begin position="457"/>
        <end position="498"/>
    </location>
</feature>
<dbReference type="PANTHER" id="PTHR10241">
    <property type="entry name" value="LETHAL 2 GIANT LARVAE PROTEIN"/>
    <property type="match status" value="1"/>
</dbReference>
<keyword evidence="3 5" id="KW-0853">WD repeat</keyword>
<accession>A0AA35IX93</accession>
<keyword evidence="9" id="KW-1185">Reference proteome</keyword>
<dbReference type="GO" id="GO:0005886">
    <property type="term" value="C:plasma membrane"/>
    <property type="evidence" value="ECO:0007669"/>
    <property type="project" value="TreeGrafter"/>
</dbReference>
<evidence type="ECO:0000259" key="7">
    <source>
        <dbReference type="Pfam" id="PF08596"/>
    </source>
</evidence>
<dbReference type="InterPro" id="IPR015943">
    <property type="entry name" value="WD40/YVTN_repeat-like_dom_sf"/>
</dbReference>
<sequence length="1009" mass="111404">MFKRSRHLKSVSNAIKSARVHDVSNGINSKYFDTKKICTYGINGRIVVTTFDYTQSLLAVATTAGEIHIYGQKQIEVVFTLKNRTQIKDMRFVKGIYLIAVDEKNNIIVLSLYSKQILTTVFCPNSITCIETDPSLDWMLIGLESGSVLIYDVDRNQMSQARIENFQKSMFLPKEKLSPVVSIQWNPRDVGTILISYELITIIYSFVDSKVKQHFFYQLDPYAPGGDLSTNIEKKRTPKVIQSLYHPNSLHILTVHDDNSLVFWDVNSGKLIQARSIFETDVNFPSSALKDCSLIETPAILKVSWLCQRNPEYTSLLIATKATNNPDLPQELTMIDLGGTPMYSVTSFDAMSKYYAKPAQQKLFSLIGKAPLINFLPLPKASPYFGGCHDTNLILLLLADGELETLIYPTGSFSSKASIFPRSLAWVRPTVTTCIAESIQKKLWLGMMTIAQNDSFLKGGTSASRNIRNYETRSTLLTGHTNGSVRIWDASHSEVTDNSVFEIDTAKVLNRATNLAIKNISFASETLELAVSSEVGDVILYKFETNKFYGHPPRSDALQLKFSRFSLDDSNKILVDVTDRGPTNVKQGFMPSTVIHAKKDAVSTVMNSNIGFVAVGFNEGTLILLDRRGPAVILNKNIRAFSKAGSSYVSAVHFCIMEYGNDGYSSILMLCGTDIGELLTFKILPTTSGRFEAKFTDATKTNNQGKISGINSFARETGYSCSATIAKMQDLGKGIALPGFVTVTGTDDIRLVSPGRSKDTHALLKFPIATSGLSFIPILNSKRERKLSTVMIVLLINGDIKIMTMPELKEVKNLHSTIPVTTQYIENSSVLENGDIVIRSGKSQASLISVINESATGPEHNSSISQPTPIDTLYNPDLNISYRPQVNSLQWARGAVYCTPHQLDELLGGIERPESKYEESNIARGSLSSSKYAAEKSSAGTGDHKYTRPVRSFGGSGRYGIVKSVSRAVETRLDTVETTINDYATTMGQTMNDAMEETGRDMMKSAIGF</sequence>